<name>A0ABS8Z7I4_9PSEU</name>
<accession>A0ABS8Z7I4</accession>
<evidence type="ECO:0000313" key="2">
    <source>
        <dbReference type="Proteomes" id="UP001521150"/>
    </source>
</evidence>
<sequence length="428" mass="48689">MHPTFEPVKPSSGTTIDALLMDSGSVTAIVDKSQWPALAPVLQGIFLPIQQEIEDLDERAEYVVNLCTVYYAHGRQRVIWTRDTQEDADQLGKDNLEKLVDFLEKFMEGNGQWAYIKRRKWYTSGEFAIGIDVNYYPDRSEFKTFLAFHKDTGGNNIFVNLVFDNQTMIEATEWYVDLADPSKQRKEWQIGLLPESYLEELAHARETLRAKLGGKELDVAGGVSDNLYTYVSWVDDLIWHSTPNGDLRVEYGVAHAERAWTALEASVGGAFRYEDEKLGMTILGAEILGTIAESSHTRLFKWLQGKGLNSPDLGYKRCCEAWQALYSDTAGKDVFVQDAQIRGRTPWRITGTRSEANAYDKRLEESESIDEPPVRLSQLRRTNSREDVRKKLEEARKASAGQARAFIRTWVRILKANDAELTGLWDQV</sequence>
<keyword evidence="2" id="KW-1185">Reference proteome</keyword>
<dbReference type="EMBL" id="JAJVCN010000001">
    <property type="protein sequence ID" value="MCE7003013.1"/>
    <property type="molecule type" value="Genomic_DNA"/>
</dbReference>
<dbReference type="RefSeq" id="WP_233724579.1">
    <property type="nucleotide sequence ID" value="NZ_JAJVCN010000001.1"/>
</dbReference>
<proteinExistence type="predicted"/>
<organism evidence="1 2">
    <name type="scientific">Kibdelosporangium philippinense</name>
    <dbReference type="NCBI Taxonomy" id="211113"/>
    <lineage>
        <taxon>Bacteria</taxon>
        <taxon>Bacillati</taxon>
        <taxon>Actinomycetota</taxon>
        <taxon>Actinomycetes</taxon>
        <taxon>Pseudonocardiales</taxon>
        <taxon>Pseudonocardiaceae</taxon>
        <taxon>Kibdelosporangium</taxon>
    </lineage>
</organism>
<dbReference type="Proteomes" id="UP001521150">
    <property type="component" value="Unassembled WGS sequence"/>
</dbReference>
<reference evidence="1 2" key="1">
    <citation type="submission" date="2021-12" db="EMBL/GenBank/DDBJ databases">
        <title>Genome sequence of Kibdelosporangium philippinense ATCC 49844.</title>
        <authorList>
            <person name="Fedorov E.A."/>
            <person name="Omeragic M."/>
            <person name="Shalygina K.F."/>
            <person name="Maclea K.S."/>
        </authorList>
    </citation>
    <scope>NUCLEOTIDE SEQUENCE [LARGE SCALE GENOMIC DNA]</scope>
    <source>
        <strain evidence="1 2">ATCC 49844</strain>
    </source>
</reference>
<protein>
    <submittedName>
        <fullName evidence="1">Uncharacterized protein</fullName>
    </submittedName>
</protein>
<evidence type="ECO:0000313" key="1">
    <source>
        <dbReference type="EMBL" id="MCE7003013.1"/>
    </source>
</evidence>
<gene>
    <name evidence="1" type="ORF">LWC34_09255</name>
</gene>
<comment type="caution">
    <text evidence="1">The sequence shown here is derived from an EMBL/GenBank/DDBJ whole genome shotgun (WGS) entry which is preliminary data.</text>
</comment>